<keyword evidence="1" id="KW-0472">Membrane</keyword>
<evidence type="ECO:0000256" key="1">
    <source>
        <dbReference type="SAM" id="Phobius"/>
    </source>
</evidence>
<dbReference type="Proteomes" id="UP000006461">
    <property type="component" value="Chromosome"/>
</dbReference>
<dbReference type="SUPFAM" id="SSF47781">
    <property type="entry name" value="RuvA domain 2-like"/>
    <property type="match status" value="1"/>
</dbReference>
<accession>I4F1H4</accession>
<organism evidence="2 3">
    <name type="scientific">Modestobacter italicus (strain DSM 44449 / CECT 9708 / BC 501)</name>
    <dbReference type="NCBI Taxonomy" id="2732864"/>
    <lineage>
        <taxon>Bacteria</taxon>
        <taxon>Bacillati</taxon>
        <taxon>Actinomycetota</taxon>
        <taxon>Actinomycetes</taxon>
        <taxon>Geodermatophilales</taxon>
        <taxon>Geodermatophilaceae</taxon>
        <taxon>Modestobacter</taxon>
    </lineage>
</organism>
<evidence type="ECO:0008006" key="4">
    <source>
        <dbReference type="Google" id="ProtNLM"/>
    </source>
</evidence>
<gene>
    <name evidence="2" type="ordered locus">MODMU_4086</name>
</gene>
<sequence>MSHPSRPMNQKPSAPLQAFNALVEAERKSPGLWYFFVTVFTAGFLAAVPFWHAYSRLRRPALRTMAIAYTAVDLFLVLLLAITPSSGSPEAEDSSLSAVAGFTVVAVTIAACVQLRGIRRDVYATPPAVPAHADPAVARALAGRQRRDEARKMWNSDPSLARELGVGRPDLRRGFDDGGLIDLNSAPAAVIAQVCGIEVQHAESIVEARQARGGTYFNVGELFVDVSLPSYVQQQLVDRAIV</sequence>
<name>I4F1H4_MODI5</name>
<dbReference type="KEGG" id="mmar:MODMU_4086"/>
<keyword evidence="3" id="KW-1185">Reference proteome</keyword>
<reference evidence="2 3" key="1">
    <citation type="journal article" date="2012" name="J. Bacteriol.">
        <title>Genome Sequence of Radiation-Resistant Modestobacter marinus Strain BC501, a Representative Actinobacterium That Thrives on Calcareous Stone Surfaces.</title>
        <authorList>
            <person name="Normand P."/>
            <person name="Gury J."/>
            <person name="Pujic P."/>
            <person name="Chouaia B."/>
            <person name="Crotti E."/>
            <person name="Brusetti L."/>
            <person name="Daffonchio D."/>
            <person name="Vacherie B."/>
            <person name="Barbe V."/>
            <person name="Medigue C."/>
            <person name="Calteau A."/>
            <person name="Ghodhbane-Gtari F."/>
            <person name="Essoussi I."/>
            <person name="Nouioui I."/>
            <person name="Abbassi-Ghozzi I."/>
            <person name="Gtari M."/>
        </authorList>
    </citation>
    <scope>NUCLEOTIDE SEQUENCE [LARGE SCALE GENOMIC DNA]</scope>
    <source>
        <strain evidence="3">BC 501</strain>
    </source>
</reference>
<dbReference type="AlphaFoldDB" id="I4F1H4"/>
<keyword evidence="1" id="KW-0812">Transmembrane</keyword>
<dbReference type="PATRIC" id="fig|477641.3.peg.3829"/>
<dbReference type="eggNOG" id="COG1555">
    <property type="taxonomic scope" value="Bacteria"/>
</dbReference>
<feature type="transmembrane region" description="Helical" evidence="1">
    <location>
        <begin position="95"/>
        <end position="113"/>
    </location>
</feature>
<dbReference type="OMA" id="WITVAGH"/>
<dbReference type="HOGENOM" id="CLU_070073_0_0_11"/>
<proteinExistence type="predicted"/>
<dbReference type="InterPro" id="IPR010994">
    <property type="entry name" value="RuvA_2-like"/>
</dbReference>
<feature type="transmembrane region" description="Helical" evidence="1">
    <location>
        <begin position="66"/>
        <end position="83"/>
    </location>
</feature>
<dbReference type="STRING" id="477641.MODMU_4086"/>
<keyword evidence="1" id="KW-1133">Transmembrane helix</keyword>
<feature type="transmembrane region" description="Helical" evidence="1">
    <location>
        <begin position="32"/>
        <end position="54"/>
    </location>
</feature>
<evidence type="ECO:0000313" key="3">
    <source>
        <dbReference type="Proteomes" id="UP000006461"/>
    </source>
</evidence>
<dbReference type="EMBL" id="FO203431">
    <property type="protein sequence ID" value="CCH89487.1"/>
    <property type="molecule type" value="Genomic_DNA"/>
</dbReference>
<protein>
    <recommendedName>
        <fullName evidence="4">Helix-hairpin-helix domain-containing protein</fullName>
    </recommendedName>
</protein>
<evidence type="ECO:0000313" key="2">
    <source>
        <dbReference type="EMBL" id="CCH89487.1"/>
    </source>
</evidence>